<reference evidence="2 3" key="1">
    <citation type="submission" date="2020-08" db="EMBL/GenBank/DDBJ databases">
        <title>Genome public.</title>
        <authorList>
            <person name="Liu C."/>
            <person name="Sun Q."/>
        </authorList>
    </citation>
    <scope>NUCLEOTIDE SEQUENCE [LARGE SCALE GENOMIC DNA]</scope>
    <source>
        <strain evidence="2 3">NSJ-13</strain>
    </source>
</reference>
<keyword evidence="1" id="KW-0472">Membrane</keyword>
<evidence type="ECO:0000256" key="1">
    <source>
        <dbReference type="SAM" id="Phobius"/>
    </source>
</evidence>
<dbReference type="Pfam" id="PF09551">
    <property type="entry name" value="Spore_II_R"/>
    <property type="match status" value="1"/>
</dbReference>
<dbReference type="EMBL" id="JACOPE010000001">
    <property type="protein sequence ID" value="MBC5684617.1"/>
    <property type="molecule type" value="Genomic_DNA"/>
</dbReference>
<evidence type="ECO:0000313" key="3">
    <source>
        <dbReference type="Proteomes" id="UP000631576"/>
    </source>
</evidence>
<organism evidence="2 3">
    <name type="scientific">Ruminococcus hominis</name>
    <dbReference type="NCBI Taxonomy" id="2763065"/>
    <lineage>
        <taxon>Bacteria</taxon>
        <taxon>Bacillati</taxon>
        <taxon>Bacillota</taxon>
        <taxon>Clostridia</taxon>
        <taxon>Eubacteriales</taxon>
        <taxon>Oscillospiraceae</taxon>
        <taxon>Ruminococcus</taxon>
    </lineage>
</organism>
<keyword evidence="3" id="KW-1185">Reference proteome</keyword>
<keyword evidence="1" id="KW-1133">Transmembrane helix</keyword>
<comment type="caution">
    <text evidence="2">The sequence shown here is derived from an EMBL/GenBank/DDBJ whole genome shotgun (WGS) entry which is preliminary data.</text>
</comment>
<sequence>MLSGKKQKLIRTSAYRYEDELQCENKFARRELRWTRIGLLLCAALLVVLVIIVVGWQSMMISEARMQQHLAQEVLRFHVLANSDSEEDQALKMQVKEKVIELLEEEIPEGMNVTETADWMRRNTDKLRDCAQQVVLKNGYDYPISAAVTTCYFPEKTYGDVRFPAGNYEALRIEIGEAKGHNWWCVLYPGLCFLNTTNAVVPEEGKQKLKSVLTEEEYEQITSTTEFHIRWKLLPSLNK</sequence>
<dbReference type="NCBIfam" id="TIGR02837">
    <property type="entry name" value="spore_II_R"/>
    <property type="match status" value="1"/>
</dbReference>
<accession>A0ABR7GB07</accession>
<evidence type="ECO:0000313" key="2">
    <source>
        <dbReference type="EMBL" id="MBC5684617.1"/>
    </source>
</evidence>
<keyword evidence="1" id="KW-0812">Transmembrane</keyword>
<name>A0ABR7GB07_9FIRM</name>
<protein>
    <submittedName>
        <fullName evidence="2">Stage II sporulation protein R</fullName>
    </submittedName>
</protein>
<dbReference type="InterPro" id="IPR014202">
    <property type="entry name" value="Spore_II_R"/>
</dbReference>
<gene>
    <name evidence="2" type="primary">spoIIR</name>
    <name evidence="2" type="ORF">H8S40_13930</name>
</gene>
<dbReference type="RefSeq" id="WP_118737597.1">
    <property type="nucleotide sequence ID" value="NZ_JACOPE010000001.1"/>
</dbReference>
<dbReference type="Proteomes" id="UP000631576">
    <property type="component" value="Unassembled WGS sequence"/>
</dbReference>
<proteinExistence type="predicted"/>
<feature type="transmembrane region" description="Helical" evidence="1">
    <location>
        <begin position="37"/>
        <end position="56"/>
    </location>
</feature>